<evidence type="ECO:0000313" key="2">
    <source>
        <dbReference type="Proteomes" id="UP001597502"/>
    </source>
</evidence>
<evidence type="ECO:0000313" key="1">
    <source>
        <dbReference type="EMBL" id="MFD2759806.1"/>
    </source>
</evidence>
<sequence>MKRRLSKEKQDPFYIEKPYKTIPPVKYRDAGQCTDRGAHVLAAGAAACLPEAETIYADITGKGQHDNRIV</sequence>
<accession>A0ABW5V1X2</accession>
<comment type="caution">
    <text evidence="1">The sequence shown here is derived from an EMBL/GenBank/DDBJ whole genome shotgun (WGS) entry which is preliminary data.</text>
</comment>
<protein>
    <submittedName>
        <fullName evidence="1">Uncharacterized protein</fullName>
    </submittedName>
</protein>
<dbReference type="Proteomes" id="UP001597502">
    <property type="component" value="Unassembled WGS sequence"/>
</dbReference>
<dbReference type="RefSeq" id="WP_382390638.1">
    <property type="nucleotide sequence ID" value="NZ_JBHUNA010000003.1"/>
</dbReference>
<keyword evidence="2" id="KW-1185">Reference proteome</keyword>
<gene>
    <name evidence="1" type="ORF">ACFSUO_02230</name>
</gene>
<dbReference type="EMBL" id="JBHUNA010000003">
    <property type="protein sequence ID" value="MFD2759806.1"/>
    <property type="molecule type" value="Genomic_DNA"/>
</dbReference>
<organism evidence="1 2">
    <name type="scientific">Lentibacillus juripiscarius</name>
    <dbReference type="NCBI Taxonomy" id="257446"/>
    <lineage>
        <taxon>Bacteria</taxon>
        <taxon>Bacillati</taxon>
        <taxon>Bacillota</taxon>
        <taxon>Bacilli</taxon>
        <taxon>Bacillales</taxon>
        <taxon>Bacillaceae</taxon>
        <taxon>Lentibacillus</taxon>
    </lineage>
</organism>
<name>A0ABW5V1X2_9BACI</name>
<reference evidence="2" key="1">
    <citation type="journal article" date="2019" name="Int. J. Syst. Evol. Microbiol.">
        <title>The Global Catalogue of Microorganisms (GCM) 10K type strain sequencing project: providing services to taxonomists for standard genome sequencing and annotation.</title>
        <authorList>
            <consortium name="The Broad Institute Genomics Platform"/>
            <consortium name="The Broad Institute Genome Sequencing Center for Infectious Disease"/>
            <person name="Wu L."/>
            <person name="Ma J."/>
        </authorList>
    </citation>
    <scope>NUCLEOTIDE SEQUENCE [LARGE SCALE GENOMIC DNA]</scope>
    <source>
        <strain evidence="2">TISTR 1535</strain>
    </source>
</reference>
<proteinExistence type="predicted"/>